<keyword evidence="2" id="KW-1185">Reference proteome</keyword>
<protein>
    <submittedName>
        <fullName evidence="1">Uncharacterized protein</fullName>
    </submittedName>
</protein>
<evidence type="ECO:0000313" key="1">
    <source>
        <dbReference type="EMBL" id="EKX66044.1"/>
    </source>
</evidence>
<proteinExistence type="predicted"/>
<dbReference type="Proteomes" id="UP000010411">
    <property type="component" value="Unassembled WGS sequence"/>
</dbReference>
<accession>L1KZR3</accession>
<organism evidence="1 2">
    <name type="scientific">Streptomyces ipomoeae 91-03</name>
    <dbReference type="NCBI Taxonomy" id="698759"/>
    <lineage>
        <taxon>Bacteria</taxon>
        <taxon>Bacillati</taxon>
        <taxon>Actinomycetota</taxon>
        <taxon>Actinomycetes</taxon>
        <taxon>Kitasatosporales</taxon>
        <taxon>Streptomycetaceae</taxon>
        <taxon>Streptomyces</taxon>
    </lineage>
</organism>
<sequence length="101" mass="11409">MGRVLRGECRVGPGLWAGGRGAWSRAPRTGAFAPMVVLPALHDGRHRHLTCVRDHQAVTVHVIVTARAGVMRYACRSWKLIRSRPLRQATPHWNHYPWNPC</sequence>
<dbReference type="PATRIC" id="fig|698759.3.peg.3336"/>
<dbReference type="EMBL" id="AEJC01000250">
    <property type="protein sequence ID" value="EKX66044.1"/>
    <property type="molecule type" value="Genomic_DNA"/>
</dbReference>
<gene>
    <name evidence="1" type="ORF">STRIP9103_06854</name>
</gene>
<evidence type="ECO:0000313" key="2">
    <source>
        <dbReference type="Proteomes" id="UP000010411"/>
    </source>
</evidence>
<name>L1KZR3_9ACTN</name>
<reference evidence="1 2" key="1">
    <citation type="submission" date="2012-11" db="EMBL/GenBank/DDBJ databases">
        <authorList>
            <person name="Huguet-Tapia J.C."/>
            <person name="Durkin A.S."/>
            <person name="Pettis G.S."/>
            <person name="Badger J.H."/>
        </authorList>
    </citation>
    <scope>NUCLEOTIDE SEQUENCE [LARGE SCALE GENOMIC DNA]</scope>
    <source>
        <strain evidence="1 2">91-03</strain>
    </source>
</reference>
<dbReference type="AlphaFoldDB" id="L1KZR3"/>
<comment type="caution">
    <text evidence="1">The sequence shown here is derived from an EMBL/GenBank/DDBJ whole genome shotgun (WGS) entry which is preliminary data.</text>
</comment>